<accession>A0A5P8FMG1</accession>
<feature type="region of interest" description="Disordered" evidence="1">
    <location>
        <begin position="1"/>
        <end position="69"/>
    </location>
</feature>
<reference evidence="3 4" key="1">
    <citation type="submission" date="2019-09" db="EMBL/GenBank/DDBJ databases">
        <title>Complete Genome Sequence of Janibacter melonis M714 with both human health impact and industrial applications.</title>
        <authorList>
            <person name="Jin M."/>
            <person name="Zhao Q.R."/>
        </authorList>
    </citation>
    <scope>NUCLEOTIDE SEQUENCE [LARGE SCALE GENOMIC DNA]</scope>
    <source>
        <strain evidence="3 4">M714</strain>
    </source>
</reference>
<dbReference type="InterPro" id="IPR002575">
    <property type="entry name" value="Aminoglycoside_PTrfase"/>
</dbReference>
<dbReference type="AlphaFoldDB" id="A0A5P8FMG1"/>
<dbReference type="Gene3D" id="3.90.1200.10">
    <property type="match status" value="1"/>
</dbReference>
<evidence type="ECO:0000313" key="3">
    <source>
        <dbReference type="EMBL" id="QFQ30260.2"/>
    </source>
</evidence>
<evidence type="ECO:0000256" key="1">
    <source>
        <dbReference type="SAM" id="MobiDB-lite"/>
    </source>
</evidence>
<keyword evidence="3" id="KW-0808">Transferase</keyword>
<feature type="compositionally biased region" description="Basic residues" evidence="1">
    <location>
        <begin position="7"/>
        <end position="26"/>
    </location>
</feature>
<dbReference type="InterPro" id="IPR011009">
    <property type="entry name" value="Kinase-like_dom_sf"/>
</dbReference>
<feature type="domain" description="Aminoglycoside phosphotransferase" evidence="2">
    <location>
        <begin position="107"/>
        <end position="330"/>
    </location>
</feature>
<feature type="compositionally biased region" description="Basic residues" evidence="1">
    <location>
        <begin position="36"/>
        <end position="46"/>
    </location>
</feature>
<dbReference type="Pfam" id="PF01636">
    <property type="entry name" value="APH"/>
    <property type="match status" value="1"/>
</dbReference>
<organism evidence="3 4">
    <name type="scientific">Janibacter melonis</name>
    <dbReference type="NCBI Taxonomy" id="262209"/>
    <lineage>
        <taxon>Bacteria</taxon>
        <taxon>Bacillati</taxon>
        <taxon>Actinomycetota</taxon>
        <taxon>Actinomycetes</taxon>
        <taxon>Micrococcales</taxon>
        <taxon>Intrasporangiaceae</taxon>
        <taxon>Janibacter</taxon>
    </lineage>
</organism>
<dbReference type="Proteomes" id="UP000271708">
    <property type="component" value="Chromosome"/>
</dbReference>
<dbReference type="SUPFAM" id="SSF56112">
    <property type="entry name" value="Protein kinase-like (PK-like)"/>
    <property type="match status" value="1"/>
</dbReference>
<sequence length="396" mass="41971">MPGPHHDPRRRGVRGRGGRLRLRLAARRRDPDAPGRRRRPAGHRPAGRGDRPRTRRRHRGAAVGGHAVSADGTGIPADVALREAAERALPLLGIDAERLGPVAPGATTFAVDLVGGGRLALRLRPVVDADEGRVHGRAAWAQALAMAGVDVATPWTGPAGEEQVLLPGLAPDEQLRASATWWCEGEGVTDLDADRARALGATAARMHEQASGWAAPEGAFAELLDPLAGYPELLTGALGDPRDVAVVETSLELAQTALSRAREHEVHVVHGDLRPDALLWQSGRDRPWVVDLDDAVLAPAAHDLAVATFALRRSPDDDAPTALLAGYASVRPLPPLDDATFEGLLAGRQLHLTSSLLASSTSALRPEVEAYLAATLVRLRTFLDDGVLDPRLTAQG</sequence>
<evidence type="ECO:0000259" key="2">
    <source>
        <dbReference type="Pfam" id="PF01636"/>
    </source>
</evidence>
<proteinExistence type="predicted"/>
<name>A0A5P8FMG1_9MICO</name>
<dbReference type="EMBL" id="CP044548">
    <property type="protein sequence ID" value="QFQ30260.2"/>
    <property type="molecule type" value="Genomic_DNA"/>
</dbReference>
<dbReference type="KEGG" id="jme:EEW87_007915"/>
<dbReference type="GO" id="GO:0016740">
    <property type="term" value="F:transferase activity"/>
    <property type="evidence" value="ECO:0007669"/>
    <property type="project" value="UniProtKB-KW"/>
</dbReference>
<evidence type="ECO:0000313" key="4">
    <source>
        <dbReference type="Proteomes" id="UP000271708"/>
    </source>
</evidence>
<gene>
    <name evidence="3" type="ORF">EEW87_007915</name>
</gene>
<protein>
    <submittedName>
        <fullName evidence="3">Phosphotransferase</fullName>
    </submittedName>
</protein>